<evidence type="ECO:0000256" key="1">
    <source>
        <dbReference type="ARBA" id="ARBA00004651"/>
    </source>
</evidence>
<evidence type="ECO:0000313" key="7">
    <source>
        <dbReference type="EMBL" id="OIO08365.1"/>
    </source>
</evidence>
<dbReference type="PANTHER" id="PTHR43394:SF1">
    <property type="entry name" value="ATP-BINDING CASSETTE SUB-FAMILY B MEMBER 10, MITOCHONDRIAL"/>
    <property type="match status" value="1"/>
</dbReference>
<evidence type="ECO:0000256" key="3">
    <source>
        <dbReference type="ARBA" id="ARBA00022989"/>
    </source>
</evidence>
<dbReference type="EMBL" id="MNUU01000015">
    <property type="protein sequence ID" value="OIO08365.1"/>
    <property type="molecule type" value="Genomic_DNA"/>
</dbReference>
<dbReference type="GO" id="GO:0005886">
    <property type="term" value="C:plasma membrane"/>
    <property type="evidence" value="ECO:0007669"/>
    <property type="project" value="UniProtKB-SubCell"/>
</dbReference>
<dbReference type="AlphaFoldDB" id="A0A1J4TC27"/>
<dbReference type="PROSITE" id="PS50929">
    <property type="entry name" value="ABC_TM1F"/>
    <property type="match status" value="1"/>
</dbReference>
<evidence type="ECO:0000256" key="4">
    <source>
        <dbReference type="ARBA" id="ARBA00023136"/>
    </source>
</evidence>
<keyword evidence="3 5" id="KW-1133">Transmembrane helix</keyword>
<dbReference type="InterPro" id="IPR039421">
    <property type="entry name" value="Type_1_exporter"/>
</dbReference>
<sequence length="438" mass="51099">MSQIKKILRNLFLLLKIAWEEDKILLIGYFLTSIVSVTLLFLVYFFYKLMIDQVFRDLAANPSSILFLIIIGYLLAEYLSRFVTNTLNAFYFKFLLRAKFQNALTRRFMEKLAALDFAILEDGAVRNLIAKVADTFTWRIHANLQMINYIVYNFAAIIVSFVVAARFGYGYFILLFLFATPLYFIRAKYGNIQWSIYSSQSDKINYLWYLRYLFTEFPTLSEIKIYGLKDYFLKKVKTIQNEIVDKYKKPIIKQTLISSLVSLVLPVVIFFALKDFTAGIFTKKHSLGDFTFFLNALYTFIGQISSLLVNFGVIYENNLYVEDFFHLQYLKNKVKEKKRALKLQKSPKEIRFINVSFKYPGGEDFALKDINLTIKKGEDIAIVGHNGAGKTTLIKLLFRFYDPTRGKILIDGKDLKNFNINDWYGHLSVLFRTLPNII</sequence>
<proteinExistence type="predicted"/>
<evidence type="ECO:0000256" key="5">
    <source>
        <dbReference type="SAM" id="Phobius"/>
    </source>
</evidence>
<comment type="subcellular location">
    <subcellularLocation>
        <location evidence="1">Cell membrane</location>
        <topology evidence="1">Multi-pass membrane protein</topology>
    </subcellularLocation>
</comment>
<dbReference type="Pfam" id="PF00005">
    <property type="entry name" value="ABC_tran"/>
    <property type="match status" value="1"/>
</dbReference>
<evidence type="ECO:0000256" key="2">
    <source>
        <dbReference type="ARBA" id="ARBA00022692"/>
    </source>
</evidence>
<feature type="transmembrane region" description="Helical" evidence="5">
    <location>
        <begin position="293"/>
        <end position="315"/>
    </location>
</feature>
<reference evidence="7 8" key="1">
    <citation type="journal article" date="2016" name="Environ. Microbiol.">
        <title>Genomic resolution of a cold subsurface aquifer community provides metabolic insights for novel microbes adapted to high CO concentrations.</title>
        <authorList>
            <person name="Probst A.J."/>
            <person name="Castelle C.J."/>
            <person name="Singh A."/>
            <person name="Brown C.T."/>
            <person name="Anantharaman K."/>
            <person name="Sharon I."/>
            <person name="Hug L.A."/>
            <person name="Burstein D."/>
            <person name="Emerson J.B."/>
            <person name="Thomas B.C."/>
            <person name="Banfield J.F."/>
        </authorList>
    </citation>
    <scope>NUCLEOTIDE SEQUENCE [LARGE SCALE GENOMIC DNA]</scope>
    <source>
        <strain evidence="7">CG1_02_37_44</strain>
    </source>
</reference>
<evidence type="ECO:0000313" key="8">
    <source>
        <dbReference type="Proteomes" id="UP000183192"/>
    </source>
</evidence>
<keyword evidence="4 5" id="KW-0472">Membrane</keyword>
<feature type="transmembrane region" description="Helical" evidence="5">
    <location>
        <begin position="146"/>
        <end position="163"/>
    </location>
</feature>
<dbReference type="GO" id="GO:0016887">
    <property type="term" value="F:ATP hydrolysis activity"/>
    <property type="evidence" value="ECO:0007669"/>
    <property type="project" value="InterPro"/>
</dbReference>
<name>A0A1J4TC27_9BACT</name>
<dbReference type="STRING" id="1805146.AUJ27_00845"/>
<feature type="transmembrane region" description="Helical" evidence="5">
    <location>
        <begin position="24"/>
        <end position="47"/>
    </location>
</feature>
<dbReference type="InterPro" id="IPR011527">
    <property type="entry name" value="ABC1_TM_dom"/>
</dbReference>
<accession>A0A1J4TC27</accession>
<dbReference type="GO" id="GO:0005524">
    <property type="term" value="F:ATP binding"/>
    <property type="evidence" value="ECO:0007669"/>
    <property type="project" value="InterPro"/>
</dbReference>
<comment type="caution">
    <text evidence="7">The sequence shown here is derived from an EMBL/GenBank/DDBJ whole genome shotgun (WGS) entry which is preliminary data.</text>
</comment>
<dbReference type="Proteomes" id="UP000183192">
    <property type="component" value="Unassembled WGS sequence"/>
</dbReference>
<feature type="transmembrane region" description="Helical" evidence="5">
    <location>
        <begin position="59"/>
        <end position="76"/>
    </location>
</feature>
<dbReference type="InterPro" id="IPR027417">
    <property type="entry name" value="P-loop_NTPase"/>
</dbReference>
<evidence type="ECO:0000259" key="6">
    <source>
        <dbReference type="PROSITE" id="PS50929"/>
    </source>
</evidence>
<keyword evidence="2 5" id="KW-0812">Transmembrane</keyword>
<dbReference type="Gene3D" id="3.40.50.300">
    <property type="entry name" value="P-loop containing nucleotide triphosphate hydrolases"/>
    <property type="match status" value="1"/>
</dbReference>
<dbReference type="Gene3D" id="1.20.1560.10">
    <property type="entry name" value="ABC transporter type 1, transmembrane domain"/>
    <property type="match status" value="1"/>
</dbReference>
<dbReference type="PANTHER" id="PTHR43394">
    <property type="entry name" value="ATP-DEPENDENT PERMEASE MDL1, MITOCHONDRIAL"/>
    <property type="match status" value="1"/>
</dbReference>
<organism evidence="7 8">
    <name type="scientific">Candidatus Falkowbacteria bacterium CG1_02_37_44</name>
    <dbReference type="NCBI Taxonomy" id="1805146"/>
    <lineage>
        <taxon>Bacteria</taxon>
        <taxon>Candidatus Falkowiibacteriota</taxon>
    </lineage>
</organism>
<feature type="transmembrane region" description="Helical" evidence="5">
    <location>
        <begin position="256"/>
        <end position="273"/>
    </location>
</feature>
<dbReference type="SUPFAM" id="SSF52540">
    <property type="entry name" value="P-loop containing nucleoside triphosphate hydrolases"/>
    <property type="match status" value="1"/>
</dbReference>
<feature type="domain" description="ABC transmembrane type-1" evidence="6">
    <location>
        <begin position="27"/>
        <end position="316"/>
    </location>
</feature>
<dbReference type="InterPro" id="IPR003439">
    <property type="entry name" value="ABC_transporter-like_ATP-bd"/>
</dbReference>
<dbReference type="GO" id="GO:0015421">
    <property type="term" value="F:ABC-type oligopeptide transporter activity"/>
    <property type="evidence" value="ECO:0007669"/>
    <property type="project" value="TreeGrafter"/>
</dbReference>
<dbReference type="InterPro" id="IPR036640">
    <property type="entry name" value="ABC1_TM_sf"/>
</dbReference>
<dbReference type="SUPFAM" id="SSF90123">
    <property type="entry name" value="ABC transporter transmembrane region"/>
    <property type="match status" value="1"/>
</dbReference>
<protein>
    <recommendedName>
        <fullName evidence="6">ABC transmembrane type-1 domain-containing protein</fullName>
    </recommendedName>
</protein>
<feature type="transmembrane region" description="Helical" evidence="5">
    <location>
        <begin position="169"/>
        <end position="185"/>
    </location>
</feature>
<gene>
    <name evidence="7" type="ORF">AUJ27_00845</name>
</gene>